<evidence type="ECO:0008006" key="4">
    <source>
        <dbReference type="Google" id="ProtNLM"/>
    </source>
</evidence>
<organism evidence="2 3">
    <name type="scientific">Methylocella tundrae</name>
    <dbReference type="NCBI Taxonomy" id="227605"/>
    <lineage>
        <taxon>Bacteria</taxon>
        <taxon>Pseudomonadati</taxon>
        <taxon>Pseudomonadota</taxon>
        <taxon>Alphaproteobacteria</taxon>
        <taxon>Hyphomicrobiales</taxon>
        <taxon>Beijerinckiaceae</taxon>
        <taxon>Methylocella</taxon>
    </lineage>
</organism>
<evidence type="ECO:0000313" key="2">
    <source>
        <dbReference type="EMBL" id="VFU11015.1"/>
    </source>
</evidence>
<keyword evidence="1" id="KW-0812">Transmembrane</keyword>
<dbReference type="KEGG" id="mtun:MTUNDRAET4_4134"/>
<feature type="transmembrane region" description="Helical" evidence="1">
    <location>
        <begin position="205"/>
        <end position="225"/>
    </location>
</feature>
<feature type="transmembrane region" description="Helical" evidence="1">
    <location>
        <begin position="42"/>
        <end position="60"/>
    </location>
</feature>
<dbReference type="OrthoDB" id="64737at2"/>
<dbReference type="RefSeq" id="WP_134491976.1">
    <property type="nucleotide sequence ID" value="NZ_CP139089.1"/>
</dbReference>
<feature type="transmembrane region" description="Helical" evidence="1">
    <location>
        <begin position="114"/>
        <end position="136"/>
    </location>
</feature>
<sequence>MVRIDYPYLTVRGHPRLFAGLALGILVTFLLPANFRLATRLLIAWNIGTWLYFILSAVLVVTSTPESMRRRAKASDEGRFLVLILTSLAAIASMGAIVAQLGATKDMSGMTKSLHVTLAAATIISAWTFIHLTYALHYAHEYFDELDAEPGKEPHEAGGLKFPGTDDPDYFDFLYFSFIIGVASQTADVEITAKEMRRVSLVHSILSFFFNSAVLALTINIAAGLI</sequence>
<accession>A0A4U8Z6W7</accession>
<gene>
    <name evidence="2" type="ORF">MTUNDRAET4_4134</name>
</gene>
<dbReference type="InterPro" id="IPR009781">
    <property type="entry name" value="DUF1345"/>
</dbReference>
<evidence type="ECO:0000256" key="1">
    <source>
        <dbReference type="SAM" id="Phobius"/>
    </source>
</evidence>
<evidence type="ECO:0000313" key="3">
    <source>
        <dbReference type="Proteomes" id="UP000294360"/>
    </source>
</evidence>
<dbReference type="Proteomes" id="UP000294360">
    <property type="component" value="Chromosome"/>
</dbReference>
<name>A0A4U8Z6W7_METTU</name>
<keyword evidence="1" id="KW-0472">Membrane</keyword>
<reference evidence="2 3" key="1">
    <citation type="submission" date="2019-03" db="EMBL/GenBank/DDBJ databases">
        <authorList>
            <person name="Kox A.R. M."/>
        </authorList>
    </citation>
    <scope>NUCLEOTIDE SEQUENCE [LARGE SCALE GENOMIC DNA]</scope>
    <source>
        <strain evidence="2">MTUNDRAET4 annotated genome</strain>
    </source>
</reference>
<feature type="transmembrane region" description="Helical" evidence="1">
    <location>
        <begin position="17"/>
        <end position="35"/>
    </location>
</feature>
<dbReference type="EMBL" id="LR536450">
    <property type="protein sequence ID" value="VFU11015.1"/>
    <property type="molecule type" value="Genomic_DNA"/>
</dbReference>
<feature type="transmembrane region" description="Helical" evidence="1">
    <location>
        <begin position="80"/>
        <end position="102"/>
    </location>
</feature>
<proteinExistence type="predicted"/>
<keyword evidence="1" id="KW-1133">Transmembrane helix</keyword>
<dbReference type="Pfam" id="PF07077">
    <property type="entry name" value="DUF1345"/>
    <property type="match status" value="1"/>
</dbReference>
<dbReference type="AlphaFoldDB" id="A0A4U8Z6W7"/>
<protein>
    <recommendedName>
        <fullName evidence="4">DUF1345 domain-containing protein</fullName>
    </recommendedName>
</protein>